<proteinExistence type="inferred from homology"/>
<evidence type="ECO:0000256" key="2">
    <source>
        <dbReference type="ARBA" id="ARBA00006448"/>
    </source>
</evidence>
<evidence type="ECO:0000256" key="7">
    <source>
        <dbReference type="SAM" id="Phobius"/>
    </source>
</evidence>
<dbReference type="AlphaFoldDB" id="A0A198AL55"/>
<evidence type="ECO:0000313" key="11">
    <source>
        <dbReference type="Proteomes" id="UP000078454"/>
    </source>
</evidence>
<comment type="caution">
    <text evidence="10">The sequence shown here is derived from an EMBL/GenBank/DDBJ whole genome shotgun (WGS) entry which is preliminary data.</text>
</comment>
<evidence type="ECO:0008006" key="12">
    <source>
        <dbReference type="Google" id="ProtNLM"/>
    </source>
</evidence>
<gene>
    <name evidence="10" type="ORF">A8708_16750</name>
</gene>
<dbReference type="PANTHER" id="PTHR34582">
    <property type="entry name" value="UPF0702 TRANSMEMBRANE PROTEIN YCAP"/>
    <property type="match status" value="1"/>
</dbReference>
<evidence type="ECO:0000256" key="1">
    <source>
        <dbReference type="ARBA" id="ARBA00004651"/>
    </source>
</evidence>
<dbReference type="GO" id="GO:0005886">
    <property type="term" value="C:plasma membrane"/>
    <property type="evidence" value="ECO:0007669"/>
    <property type="project" value="UniProtKB-SubCell"/>
</dbReference>
<sequence>MDSNLYVSIGVKLTVALIGLLIMTRLLGKKEISQLTAFDFVSSLMLSELVGNTIYDDEIHLSHLVFALIIWTILALGLEKFIALFPKISRYAAGTPDLIVCDGVVDFKAMKRNNLDFAQLGMLLRENNIFSLREVAYALFETNGSISVLRQKNPEEHIGNVTERQGGVSLPAYIIENGSINEDTLKRLGRDRKWVDQLLQLSGIADHECVLFAEWSDSSGLYYQLKEKKKA</sequence>
<keyword evidence="6 7" id="KW-0472">Membrane</keyword>
<keyword evidence="5 7" id="KW-1133">Transmembrane helix</keyword>
<dbReference type="EMBL" id="LYPB01000048">
    <property type="protein sequence ID" value="OAS21751.1"/>
    <property type="molecule type" value="Genomic_DNA"/>
</dbReference>
<evidence type="ECO:0000313" key="10">
    <source>
        <dbReference type="EMBL" id="OAS21751.1"/>
    </source>
</evidence>
<dbReference type="Proteomes" id="UP000078454">
    <property type="component" value="Unassembled WGS sequence"/>
</dbReference>
<dbReference type="Gene3D" id="3.30.240.20">
    <property type="entry name" value="bsu07140 like domains"/>
    <property type="match status" value="2"/>
</dbReference>
<dbReference type="OrthoDB" id="9778331at2"/>
<name>A0A198AL55_9BACL</name>
<dbReference type="Pfam" id="PF20730">
    <property type="entry name" value="YetF_N"/>
    <property type="match status" value="1"/>
</dbReference>
<dbReference type="PANTHER" id="PTHR34582:SF5">
    <property type="entry name" value="UPF0702 TRANSMEMBRANE PROTEIN YETF"/>
    <property type="match status" value="1"/>
</dbReference>
<comment type="subcellular location">
    <subcellularLocation>
        <location evidence="1">Cell membrane</location>
        <topology evidence="1">Multi-pass membrane protein</topology>
    </subcellularLocation>
</comment>
<organism evidence="10 11">
    <name type="scientific">Paenibacillus oryzisoli</name>
    <dbReference type="NCBI Taxonomy" id="1850517"/>
    <lineage>
        <taxon>Bacteria</taxon>
        <taxon>Bacillati</taxon>
        <taxon>Bacillota</taxon>
        <taxon>Bacilli</taxon>
        <taxon>Bacillales</taxon>
        <taxon>Paenibacillaceae</taxon>
        <taxon>Paenibacillus</taxon>
    </lineage>
</organism>
<dbReference type="InterPro" id="IPR048454">
    <property type="entry name" value="YetF_N"/>
</dbReference>
<accession>A0A198AL55</accession>
<evidence type="ECO:0000259" key="8">
    <source>
        <dbReference type="Pfam" id="PF04239"/>
    </source>
</evidence>
<dbReference type="RefSeq" id="WP_068662437.1">
    <property type="nucleotide sequence ID" value="NZ_LYPB01000048.1"/>
</dbReference>
<keyword evidence="11" id="KW-1185">Reference proteome</keyword>
<feature type="domain" description="YetF-like N-terminal transmembrane" evidence="9">
    <location>
        <begin position="6"/>
        <end position="77"/>
    </location>
</feature>
<dbReference type="STRING" id="1850517.A8708_16750"/>
<feature type="transmembrane region" description="Helical" evidence="7">
    <location>
        <begin position="61"/>
        <end position="78"/>
    </location>
</feature>
<comment type="similarity">
    <text evidence="2">Belongs to the UPF0702 family.</text>
</comment>
<evidence type="ECO:0000256" key="4">
    <source>
        <dbReference type="ARBA" id="ARBA00022692"/>
    </source>
</evidence>
<feature type="transmembrane region" description="Helical" evidence="7">
    <location>
        <begin position="6"/>
        <end position="23"/>
    </location>
</feature>
<evidence type="ECO:0000256" key="5">
    <source>
        <dbReference type="ARBA" id="ARBA00022989"/>
    </source>
</evidence>
<dbReference type="InterPro" id="IPR023090">
    <property type="entry name" value="UPF0702_alpha/beta_dom_sf"/>
</dbReference>
<evidence type="ECO:0000256" key="3">
    <source>
        <dbReference type="ARBA" id="ARBA00022475"/>
    </source>
</evidence>
<feature type="domain" description="YetF C-terminal" evidence="8">
    <location>
        <begin position="86"/>
        <end position="216"/>
    </location>
</feature>
<reference evidence="10 11" key="1">
    <citation type="submission" date="2016-05" db="EMBL/GenBank/DDBJ databases">
        <title>Paenibacillus sp. 1ZS3-15 nov., isolated from the rhizosphere soil.</title>
        <authorList>
            <person name="Zhang X.X."/>
            <person name="Zhang J."/>
        </authorList>
    </citation>
    <scope>NUCLEOTIDE SEQUENCE [LARGE SCALE GENOMIC DNA]</scope>
    <source>
        <strain evidence="10 11">1ZS3-15</strain>
    </source>
</reference>
<keyword evidence="4 7" id="KW-0812">Transmembrane</keyword>
<dbReference type="Pfam" id="PF04239">
    <property type="entry name" value="DUF421"/>
    <property type="match status" value="1"/>
</dbReference>
<protein>
    <recommendedName>
        <fullName evidence="12">DUF421 domain-containing protein</fullName>
    </recommendedName>
</protein>
<keyword evidence="3" id="KW-1003">Cell membrane</keyword>
<dbReference type="InterPro" id="IPR007353">
    <property type="entry name" value="DUF421"/>
</dbReference>
<evidence type="ECO:0000259" key="9">
    <source>
        <dbReference type="Pfam" id="PF20730"/>
    </source>
</evidence>
<evidence type="ECO:0000256" key="6">
    <source>
        <dbReference type="ARBA" id="ARBA00023136"/>
    </source>
</evidence>